<gene>
    <name evidence="1" type="ORF">N8T08_002050</name>
</gene>
<reference evidence="1 2" key="1">
    <citation type="journal article" date="2023" name="ACS Omega">
        <title>Identification of the Neoaspergillic Acid Biosynthesis Gene Cluster by Establishing an In Vitro CRISPR-Ribonucleoprotein Genetic System in Aspergillus melleus.</title>
        <authorList>
            <person name="Yuan B."/>
            <person name="Grau M.F."/>
            <person name="Murata R.M."/>
            <person name="Torok T."/>
            <person name="Venkateswaran K."/>
            <person name="Stajich J.E."/>
            <person name="Wang C.C.C."/>
        </authorList>
    </citation>
    <scope>NUCLEOTIDE SEQUENCE [LARGE SCALE GENOMIC DNA]</scope>
    <source>
        <strain evidence="1 2">IMV 1140</strain>
    </source>
</reference>
<keyword evidence="2" id="KW-1185">Reference proteome</keyword>
<evidence type="ECO:0000313" key="2">
    <source>
        <dbReference type="Proteomes" id="UP001177260"/>
    </source>
</evidence>
<name>A0ACC3AMR2_9EURO</name>
<protein>
    <submittedName>
        <fullName evidence="1">Uncharacterized protein</fullName>
    </submittedName>
</protein>
<comment type="caution">
    <text evidence="1">The sequence shown here is derived from an EMBL/GenBank/DDBJ whole genome shotgun (WGS) entry which is preliminary data.</text>
</comment>
<proteinExistence type="predicted"/>
<dbReference type="EMBL" id="JAOPJF010000132">
    <property type="protein sequence ID" value="KAK1138741.1"/>
    <property type="molecule type" value="Genomic_DNA"/>
</dbReference>
<sequence>MRTILHGEVQPLRIPETTAIDHSPPSMTVWELIRNDNRTSTFANVLGEFTHIVAGLNAPKAQFTVFVPTNEAFEHETFEWNLPSFYWMYLVGYHMGPGAFSRDVLSRMKTAPSFVFADIYQKYRQRISLQNLSDRFSFNYRARYATADSSQAGVNGYVHHVDRVLMLPESTSDLLRDDPDFSTLREGLILTNVAVTINDTSTHVGQTLFAPSNAAFDKLGPKTKQFLFSSGGRQYLKALLKYHVVANRTMFTDVYFQESGQGEIPLQMGSAFRTMKLDLPTLVPGYNLSISIDAGDSSRSSSPLINNEVRIAQPDLVVMDGVVHKLDTVLLPPRSPRDDTEWQQQSWFGSLVHWATSSSGVNVGELVRRLEEFVDVAGT</sequence>
<accession>A0ACC3AMR2</accession>
<dbReference type="Proteomes" id="UP001177260">
    <property type="component" value="Unassembled WGS sequence"/>
</dbReference>
<organism evidence="1 2">
    <name type="scientific">Aspergillus melleus</name>
    <dbReference type="NCBI Taxonomy" id="138277"/>
    <lineage>
        <taxon>Eukaryota</taxon>
        <taxon>Fungi</taxon>
        <taxon>Dikarya</taxon>
        <taxon>Ascomycota</taxon>
        <taxon>Pezizomycotina</taxon>
        <taxon>Eurotiomycetes</taxon>
        <taxon>Eurotiomycetidae</taxon>
        <taxon>Eurotiales</taxon>
        <taxon>Aspergillaceae</taxon>
        <taxon>Aspergillus</taxon>
        <taxon>Aspergillus subgen. Circumdati</taxon>
    </lineage>
</organism>
<evidence type="ECO:0000313" key="1">
    <source>
        <dbReference type="EMBL" id="KAK1138741.1"/>
    </source>
</evidence>